<reference evidence="7" key="1">
    <citation type="submission" date="2022-05" db="EMBL/GenBank/DDBJ databases">
        <title>The Musa troglodytarum L. genome provides insights into the mechanism of non-climacteric behaviour and enrichment of carotenoids.</title>
        <authorList>
            <person name="Wang J."/>
        </authorList>
    </citation>
    <scope>NUCLEOTIDE SEQUENCE</scope>
    <source>
        <tissue evidence="7">Leaf</tissue>
    </source>
</reference>
<dbReference type="EMBL" id="CP097510">
    <property type="protein sequence ID" value="URE30094.1"/>
    <property type="molecule type" value="Genomic_DNA"/>
</dbReference>
<evidence type="ECO:0000259" key="6">
    <source>
        <dbReference type="PROSITE" id="PS51471"/>
    </source>
</evidence>
<evidence type="ECO:0000256" key="4">
    <source>
        <dbReference type="ARBA" id="ARBA00023004"/>
    </source>
</evidence>
<dbReference type="InterPro" id="IPR026992">
    <property type="entry name" value="DIOX_N"/>
</dbReference>
<organism evidence="7 8">
    <name type="scientific">Musa troglodytarum</name>
    <name type="common">fe'i banana</name>
    <dbReference type="NCBI Taxonomy" id="320322"/>
    <lineage>
        <taxon>Eukaryota</taxon>
        <taxon>Viridiplantae</taxon>
        <taxon>Streptophyta</taxon>
        <taxon>Embryophyta</taxon>
        <taxon>Tracheophyta</taxon>
        <taxon>Spermatophyta</taxon>
        <taxon>Magnoliopsida</taxon>
        <taxon>Liliopsida</taxon>
        <taxon>Zingiberales</taxon>
        <taxon>Musaceae</taxon>
        <taxon>Musa</taxon>
    </lineage>
</organism>
<evidence type="ECO:0000313" key="8">
    <source>
        <dbReference type="Proteomes" id="UP001055439"/>
    </source>
</evidence>
<evidence type="ECO:0000313" key="7">
    <source>
        <dbReference type="EMBL" id="URE30094.1"/>
    </source>
</evidence>
<dbReference type="AlphaFoldDB" id="A0A9E7KWX5"/>
<evidence type="ECO:0000256" key="1">
    <source>
        <dbReference type="ARBA" id="ARBA00008056"/>
    </source>
</evidence>
<proteinExistence type="inferred from homology"/>
<feature type="region of interest" description="Disordered" evidence="5">
    <location>
        <begin position="856"/>
        <end position="876"/>
    </location>
</feature>
<name>A0A9E7KWX5_9LILI</name>
<dbReference type="InterPro" id="IPR027443">
    <property type="entry name" value="IPNS-like_sf"/>
</dbReference>
<sequence length="876" mass="98186">MATAPFFSLPHSIKHLSDSGALSSVPPHYACRDPDAPSDVDPTLEGQIPTIDLSVLTEGDPARRSEMVRQLGLACEEWGFFVVVNHGVPETVREAMFAAAQGFFDLEEEEKAEHSGKHVMDPIRYGTSFNTKVEDVGYWRDYLKMVVHPAFHSPAKPLGFGEVLGQYAACTRVVGMELLRGIWESLELDEGYMNNALGLDACFQVCTVNLYPPCPQPELATGLPPHSDHGLLTLLRQNGVDGLQVKHGSKWVHVKPPPNSFLVNTGDHMEIVTNGRYKSVLHRAVINGRSTRMSIATVVAPSPDTVVEPVAQLVSSERPAMYRGVRYREYLEHQQGNKLWEKSALDLLRFHCLVINSNKRTNSGCVLSILLQVATLFADHSIVQNIQSFVLVYNSNNQSIHLYILICSMTEQNSKSFTVPSHSHRSSIYFITTFATLLVLVLLQIQVLTSSVSTCSLSWPFFDRALHRDESSIHTELGRARSMLRDSVTFLPLKDLRFAKEPMSGHTWFMSSMNDTFEGDETRHLYFPSEASKGRLLCLSAPDTSDGTKNSYALAWPEALPHDATLFPGLTFVSDTYYDYGNLWHGTSAILPFVSWHQRKECAVPDRWVLFHWGEPRTSMGAWVHNLTRAAIGEVRIEDLRGHGGAGPACFEKAAVFRHNEGAMKKQRRREVYDMMRCRARASCGVARAIMDPKAIRMTLLLRLGSRSFKNESTVIRIFETECAKVDGCVVKVAWGNNMTFCDQVKLMSETDILVSPHGCQLTNLFLMDKNSSVMEFYPKGWQELAGVGQYIYRWMANWAGMQHKGSWRDPHGEECPHTDKLACFLFYKDAQIGHDEIHFAEWAAKVLGEVKEMKSSSGSRHTDVAGSSNPCPCDR</sequence>
<dbReference type="Pfam" id="PF04577">
    <property type="entry name" value="Glyco_transf_61"/>
    <property type="match status" value="1"/>
</dbReference>
<comment type="similarity">
    <text evidence="1">Belongs to the iron/ascorbate-dependent oxidoreductase family.</text>
</comment>
<dbReference type="FunFam" id="2.60.120.330:FF:000079">
    <property type="entry name" value="Protein SRG1"/>
    <property type="match status" value="1"/>
</dbReference>
<dbReference type="GO" id="GO:0046872">
    <property type="term" value="F:metal ion binding"/>
    <property type="evidence" value="ECO:0007669"/>
    <property type="project" value="UniProtKB-KW"/>
</dbReference>
<dbReference type="InterPro" id="IPR044861">
    <property type="entry name" value="IPNS-like_FE2OG_OXY"/>
</dbReference>
<accession>A0A9E7KWX5</accession>
<evidence type="ECO:0000256" key="5">
    <source>
        <dbReference type="SAM" id="MobiDB-lite"/>
    </source>
</evidence>
<protein>
    <recommendedName>
        <fullName evidence="6">Fe2OG dioxygenase domain-containing protein</fullName>
    </recommendedName>
</protein>
<keyword evidence="8" id="KW-1185">Reference proteome</keyword>
<keyword evidence="4" id="KW-0408">Iron</keyword>
<dbReference type="GO" id="GO:0016757">
    <property type="term" value="F:glycosyltransferase activity"/>
    <property type="evidence" value="ECO:0007669"/>
    <property type="project" value="InterPro"/>
</dbReference>
<keyword evidence="3" id="KW-0560">Oxidoreductase</keyword>
<dbReference type="PANTHER" id="PTHR47991">
    <property type="entry name" value="OXOGLUTARATE/IRON-DEPENDENT DIOXYGENASE"/>
    <property type="match status" value="1"/>
</dbReference>
<evidence type="ECO:0000256" key="2">
    <source>
        <dbReference type="ARBA" id="ARBA00022723"/>
    </source>
</evidence>
<dbReference type="InterPro" id="IPR050295">
    <property type="entry name" value="Plant_2OG-oxidoreductases"/>
</dbReference>
<dbReference type="InterPro" id="IPR049625">
    <property type="entry name" value="Glyco_transf_61_cat"/>
</dbReference>
<dbReference type="Proteomes" id="UP001055439">
    <property type="component" value="Chromosome 8"/>
</dbReference>
<dbReference type="Pfam" id="PF14226">
    <property type="entry name" value="DIOX_N"/>
    <property type="match status" value="1"/>
</dbReference>
<dbReference type="SUPFAM" id="SSF51197">
    <property type="entry name" value="Clavaminate synthase-like"/>
    <property type="match status" value="1"/>
</dbReference>
<gene>
    <name evidence="7" type="ORF">MUK42_07101</name>
</gene>
<dbReference type="Gene3D" id="2.60.120.330">
    <property type="entry name" value="B-lactam Antibiotic, Isopenicillin N Synthase, Chain"/>
    <property type="match status" value="1"/>
</dbReference>
<dbReference type="PROSITE" id="PS51471">
    <property type="entry name" value="FE2OG_OXY"/>
    <property type="match status" value="1"/>
</dbReference>
<dbReference type="GO" id="GO:0016491">
    <property type="term" value="F:oxidoreductase activity"/>
    <property type="evidence" value="ECO:0007669"/>
    <property type="project" value="UniProtKB-KW"/>
</dbReference>
<feature type="domain" description="Fe2OG dioxygenase" evidence="6">
    <location>
        <begin position="202"/>
        <end position="301"/>
    </location>
</feature>
<dbReference type="InterPro" id="IPR005123">
    <property type="entry name" value="Oxoglu/Fe-dep_dioxygenase_dom"/>
</dbReference>
<evidence type="ECO:0000256" key="3">
    <source>
        <dbReference type="ARBA" id="ARBA00023002"/>
    </source>
</evidence>
<dbReference type="OrthoDB" id="288590at2759"/>
<keyword evidence="2" id="KW-0479">Metal-binding</keyword>
<dbReference type="Pfam" id="PF03171">
    <property type="entry name" value="2OG-FeII_Oxy"/>
    <property type="match status" value="1"/>
</dbReference>